<dbReference type="AlphaFoldDB" id="A0A2N3Y402"/>
<proteinExistence type="predicted"/>
<keyword evidence="3" id="KW-1185">Reference proteome</keyword>
<dbReference type="Proteomes" id="UP000233786">
    <property type="component" value="Unassembled WGS sequence"/>
</dbReference>
<protein>
    <recommendedName>
        <fullName evidence="4">Peptidase inhibitor family I36</fullName>
    </recommendedName>
</protein>
<gene>
    <name evidence="2" type="ORF">A8926_5668</name>
</gene>
<keyword evidence="1" id="KW-0732">Signal</keyword>
<feature type="chain" id="PRO_5039620462" description="Peptidase inhibitor family I36" evidence="1">
    <location>
        <begin position="28"/>
        <end position="120"/>
    </location>
</feature>
<reference evidence="2" key="1">
    <citation type="submission" date="2017-12" db="EMBL/GenBank/DDBJ databases">
        <title>Sequencing the genomes of 1000 Actinobacteria strains.</title>
        <authorList>
            <person name="Klenk H.-P."/>
        </authorList>
    </citation>
    <scope>NUCLEOTIDE SEQUENCE [LARGE SCALE GENOMIC DNA]</scope>
    <source>
        <strain evidence="2">DSM 44228</strain>
    </source>
</reference>
<dbReference type="EMBL" id="PJNB01000001">
    <property type="protein sequence ID" value="PKW17669.1"/>
    <property type="molecule type" value="Genomic_DNA"/>
</dbReference>
<evidence type="ECO:0000313" key="3">
    <source>
        <dbReference type="Proteomes" id="UP000233786"/>
    </source>
</evidence>
<name>A0A2N3Y402_SACSN</name>
<sequence>MRFTRRAARGGLAVAAAVTLATTGAVAGPQASAVEACRSNGLCLYYNTGFTDMHFVTERTGAGCWGLNAFGLDEHVNSYVNNLPVTVYMRRVNWDIAWSIRPGGSSSNSTPFVGEAYVCT</sequence>
<dbReference type="PROSITE" id="PS51318">
    <property type="entry name" value="TAT"/>
    <property type="match status" value="1"/>
</dbReference>
<accession>A0A2N3Y402</accession>
<evidence type="ECO:0000256" key="1">
    <source>
        <dbReference type="SAM" id="SignalP"/>
    </source>
</evidence>
<evidence type="ECO:0008006" key="4">
    <source>
        <dbReference type="Google" id="ProtNLM"/>
    </source>
</evidence>
<evidence type="ECO:0000313" key="2">
    <source>
        <dbReference type="EMBL" id="PKW17669.1"/>
    </source>
</evidence>
<organism evidence="2 3">
    <name type="scientific">Saccharopolyspora spinosa</name>
    <dbReference type="NCBI Taxonomy" id="60894"/>
    <lineage>
        <taxon>Bacteria</taxon>
        <taxon>Bacillati</taxon>
        <taxon>Actinomycetota</taxon>
        <taxon>Actinomycetes</taxon>
        <taxon>Pseudonocardiales</taxon>
        <taxon>Pseudonocardiaceae</taxon>
        <taxon>Saccharopolyspora</taxon>
    </lineage>
</organism>
<feature type="signal peptide" evidence="1">
    <location>
        <begin position="1"/>
        <end position="27"/>
    </location>
</feature>
<dbReference type="InterPro" id="IPR006311">
    <property type="entry name" value="TAT_signal"/>
</dbReference>
<comment type="caution">
    <text evidence="2">The sequence shown here is derived from an EMBL/GenBank/DDBJ whole genome shotgun (WGS) entry which is preliminary data.</text>
</comment>